<comment type="similarity">
    <text evidence="1">Belongs to the universal stress protein A family.</text>
</comment>
<reference evidence="3" key="1">
    <citation type="submission" date="2018-01" db="EMBL/GenBank/DDBJ databases">
        <authorList>
            <person name="Chaillou S."/>
        </authorList>
    </citation>
    <scope>NUCLEOTIDE SEQUENCE [LARGE SCALE GENOMIC DNA]</scope>
    <source>
        <strain evidence="3">MFPC41A2801</strain>
    </source>
</reference>
<dbReference type="PRINTS" id="PR01438">
    <property type="entry name" value="UNVRSLSTRESS"/>
</dbReference>
<accession>A0A2N9DUH9</accession>
<name>A0A2N9DUH9_9LACO</name>
<dbReference type="InterPro" id="IPR014729">
    <property type="entry name" value="Rossmann-like_a/b/a_fold"/>
</dbReference>
<dbReference type="RefSeq" id="WP_106482830.1">
    <property type="nucleotide sequence ID" value="NZ_CBCPIL010000023.1"/>
</dbReference>
<sequence length="145" mass="15810">MLEYHNILVGLDGSELADHAFDQAIAIAKRNQAKLFIAQIIPDDLYVNDSMTFPAASIDAEKKSVKQYLEQKVAFAKEQGVAEVQLILRTGSARRELALTIPAEFNIDLTILGISGKGAIERLLMGSVAQFVSIHSVSNVLLIKS</sequence>
<evidence type="ECO:0000313" key="3">
    <source>
        <dbReference type="EMBL" id="SPC37714.1"/>
    </source>
</evidence>
<dbReference type="CDD" id="cd00293">
    <property type="entry name" value="USP-like"/>
    <property type="match status" value="1"/>
</dbReference>
<dbReference type="Pfam" id="PF00582">
    <property type="entry name" value="Usp"/>
    <property type="match status" value="1"/>
</dbReference>
<proteinExistence type="inferred from homology"/>
<dbReference type="PANTHER" id="PTHR46268">
    <property type="entry name" value="STRESS RESPONSE PROTEIN NHAX"/>
    <property type="match status" value="1"/>
</dbReference>
<dbReference type="AlphaFoldDB" id="A0A2N9DUH9"/>
<dbReference type="InterPro" id="IPR006015">
    <property type="entry name" value="Universal_stress_UspA"/>
</dbReference>
<dbReference type="InterPro" id="IPR006016">
    <property type="entry name" value="UspA"/>
</dbReference>
<feature type="domain" description="UspA" evidence="2">
    <location>
        <begin position="4"/>
        <end position="144"/>
    </location>
</feature>
<keyword evidence="4" id="KW-1185">Reference proteome</keyword>
<evidence type="ECO:0000256" key="1">
    <source>
        <dbReference type="ARBA" id="ARBA00008791"/>
    </source>
</evidence>
<comment type="caution">
    <text evidence="3">The sequence shown here is derived from an EMBL/GenBank/DDBJ whole genome shotgun (WGS) entry which is preliminary data.</text>
</comment>
<evidence type="ECO:0000313" key="4">
    <source>
        <dbReference type="Proteomes" id="UP000238739"/>
    </source>
</evidence>
<dbReference type="PANTHER" id="PTHR46268:SF6">
    <property type="entry name" value="UNIVERSAL STRESS PROTEIN UP12"/>
    <property type="match status" value="1"/>
</dbReference>
<gene>
    <name evidence="3" type="ORF">LFUMFP_20013</name>
</gene>
<dbReference type="SUPFAM" id="SSF52402">
    <property type="entry name" value="Adenine nucleotide alpha hydrolases-like"/>
    <property type="match status" value="1"/>
</dbReference>
<dbReference type="Gene3D" id="3.40.50.620">
    <property type="entry name" value="HUPs"/>
    <property type="match status" value="1"/>
</dbReference>
<evidence type="ECO:0000259" key="2">
    <source>
        <dbReference type="Pfam" id="PF00582"/>
    </source>
</evidence>
<protein>
    <submittedName>
        <fullName evidence="3">Universal stress family protein</fullName>
    </submittedName>
</protein>
<organism evidence="3 4">
    <name type="scientific">Latilactobacillus fuchuensis</name>
    <dbReference type="NCBI Taxonomy" id="164393"/>
    <lineage>
        <taxon>Bacteria</taxon>
        <taxon>Bacillati</taxon>
        <taxon>Bacillota</taxon>
        <taxon>Bacilli</taxon>
        <taxon>Lactobacillales</taxon>
        <taxon>Lactobacillaceae</taxon>
        <taxon>Latilactobacillus</taxon>
    </lineage>
</organism>
<dbReference type="Proteomes" id="UP000238739">
    <property type="component" value="Unassembled WGS sequence"/>
</dbReference>
<dbReference type="EMBL" id="OGVC01000012">
    <property type="protein sequence ID" value="SPC37714.1"/>
    <property type="molecule type" value="Genomic_DNA"/>
</dbReference>